<reference evidence="1 2" key="1">
    <citation type="journal article" date="2019" name="Front. Microbiol.">
        <title>Ammonia Oxidation by the Arctic Terrestrial Thaumarchaeote Candidatus Nitrosocosmicus arcticus Is Stimulated by Increasing Temperatures.</title>
        <authorList>
            <person name="Alves R.J.E."/>
            <person name="Kerou M."/>
            <person name="Zappe A."/>
            <person name="Bittner R."/>
            <person name="Abby S.S."/>
            <person name="Schmidt H.A."/>
            <person name="Pfeifer K."/>
            <person name="Schleper C."/>
        </authorList>
    </citation>
    <scope>NUCLEOTIDE SEQUENCE [LARGE SCALE GENOMIC DNA]</scope>
    <source>
        <strain evidence="1 2">Kfb</strain>
    </source>
</reference>
<sequence>MTDYEFYEDVTVSCEKCGKNDKAYLWFDKKEQVYLISCDKCGVNEKSVGAAQAAKNKQMFCCEGFKDFLNQELYIDENPRVFEVMGKFFYYFENSPNPVVEQIKFCPFCGIKLDLVGMAG</sequence>
<comment type="caution">
    <text evidence="1">The sequence shown here is derived from an EMBL/GenBank/DDBJ whole genome shotgun (WGS) entry which is preliminary data.</text>
</comment>
<dbReference type="Proteomes" id="UP000315289">
    <property type="component" value="Unassembled WGS sequence"/>
</dbReference>
<dbReference type="OrthoDB" id="8699at2157"/>
<evidence type="ECO:0000313" key="1">
    <source>
        <dbReference type="EMBL" id="TVP41854.1"/>
    </source>
</evidence>
<protein>
    <submittedName>
        <fullName evidence="1">Uncharacterized protein</fullName>
    </submittedName>
</protein>
<evidence type="ECO:0000313" key="2">
    <source>
        <dbReference type="Proteomes" id="UP000315289"/>
    </source>
</evidence>
<proteinExistence type="predicted"/>
<organism evidence="1 2">
    <name type="scientific">Candidatus Nitrosocosmicus arcticus</name>
    <dbReference type="NCBI Taxonomy" id="2035267"/>
    <lineage>
        <taxon>Archaea</taxon>
        <taxon>Nitrososphaerota</taxon>
        <taxon>Nitrososphaeria</taxon>
        <taxon>Nitrososphaerales</taxon>
        <taxon>Nitrososphaeraceae</taxon>
        <taxon>Candidatus Nitrosocosmicus</taxon>
    </lineage>
</organism>
<dbReference type="EMBL" id="VOAH01000001">
    <property type="protein sequence ID" value="TVP41854.1"/>
    <property type="molecule type" value="Genomic_DNA"/>
</dbReference>
<accession>A0A557SZ16</accession>
<dbReference type="RefSeq" id="WP_144728398.1">
    <property type="nucleotide sequence ID" value="NZ_ML675578.1"/>
</dbReference>
<dbReference type="AlphaFoldDB" id="A0A557SZ16"/>
<gene>
    <name evidence="1" type="ORF">NARC_10260</name>
</gene>
<name>A0A557SZ16_9ARCH</name>
<keyword evidence="2" id="KW-1185">Reference proteome</keyword>